<accession>A0ABW1J244</accession>
<organism evidence="2 3">
    <name type="scientific">Pseudonocardia hispaniensis</name>
    <dbReference type="NCBI Taxonomy" id="904933"/>
    <lineage>
        <taxon>Bacteria</taxon>
        <taxon>Bacillati</taxon>
        <taxon>Actinomycetota</taxon>
        <taxon>Actinomycetes</taxon>
        <taxon>Pseudonocardiales</taxon>
        <taxon>Pseudonocardiaceae</taxon>
        <taxon>Pseudonocardia</taxon>
    </lineage>
</organism>
<evidence type="ECO:0000256" key="1">
    <source>
        <dbReference type="SAM" id="Phobius"/>
    </source>
</evidence>
<evidence type="ECO:0000313" key="3">
    <source>
        <dbReference type="Proteomes" id="UP001596302"/>
    </source>
</evidence>
<dbReference type="PANTHER" id="PTHR35007:SF4">
    <property type="entry name" value="CONSERVED TRANSMEMBRANE PROTEIN-RELATED"/>
    <property type="match status" value="1"/>
</dbReference>
<comment type="caution">
    <text evidence="2">The sequence shown here is derived from an EMBL/GenBank/DDBJ whole genome shotgun (WGS) entry which is preliminary data.</text>
</comment>
<keyword evidence="1" id="KW-0472">Membrane</keyword>
<keyword evidence="1" id="KW-0812">Transmembrane</keyword>
<sequence>MTAVAAILLAGALLCAPDTPARGRLQAVTGPVRKIGRTQVRLPGLAWLLAAGIGLGWLVAGFGGAVAGVVVVGVWGRRRSRRRSDAAAETAGVELADALTRMTDEMRAGAHPAAALAGIGADGPHARAVLAPAASAARLGEAVPAALARSCGEQALAADVDRIAAAWALADRHGVPLADLLGGVRDDLRWRIAFGRRVRAELAGPRATAAVLTALPALGLGLGQLLGADPLVVLRTGLLGPALLVVGIGLAGAGVLWSEQILRSAAPR</sequence>
<dbReference type="PANTHER" id="PTHR35007">
    <property type="entry name" value="INTEGRAL MEMBRANE PROTEIN-RELATED"/>
    <property type="match status" value="1"/>
</dbReference>
<proteinExistence type="predicted"/>
<feature type="transmembrane region" description="Helical" evidence="1">
    <location>
        <begin position="47"/>
        <end position="75"/>
    </location>
</feature>
<name>A0ABW1J244_9PSEU</name>
<feature type="transmembrane region" description="Helical" evidence="1">
    <location>
        <begin position="238"/>
        <end position="258"/>
    </location>
</feature>
<dbReference type="EMBL" id="JBHSQW010000023">
    <property type="protein sequence ID" value="MFC5994537.1"/>
    <property type="molecule type" value="Genomic_DNA"/>
</dbReference>
<gene>
    <name evidence="2" type="ORF">ACFQE5_09975</name>
</gene>
<evidence type="ECO:0000313" key="2">
    <source>
        <dbReference type="EMBL" id="MFC5994537.1"/>
    </source>
</evidence>
<protein>
    <submittedName>
        <fullName evidence="2">Type II secretion system F family protein</fullName>
    </submittedName>
</protein>
<dbReference type="Proteomes" id="UP001596302">
    <property type="component" value="Unassembled WGS sequence"/>
</dbReference>
<reference evidence="3" key="1">
    <citation type="journal article" date="2019" name="Int. J. Syst. Evol. Microbiol.">
        <title>The Global Catalogue of Microorganisms (GCM) 10K type strain sequencing project: providing services to taxonomists for standard genome sequencing and annotation.</title>
        <authorList>
            <consortium name="The Broad Institute Genomics Platform"/>
            <consortium name="The Broad Institute Genome Sequencing Center for Infectious Disease"/>
            <person name="Wu L."/>
            <person name="Ma J."/>
        </authorList>
    </citation>
    <scope>NUCLEOTIDE SEQUENCE [LARGE SCALE GENOMIC DNA]</scope>
    <source>
        <strain evidence="3">CCM 8391</strain>
    </source>
</reference>
<keyword evidence="3" id="KW-1185">Reference proteome</keyword>
<feature type="transmembrane region" description="Helical" evidence="1">
    <location>
        <begin position="207"/>
        <end position="226"/>
    </location>
</feature>
<dbReference type="RefSeq" id="WP_379584561.1">
    <property type="nucleotide sequence ID" value="NZ_JBHSQW010000023.1"/>
</dbReference>
<keyword evidence="1" id="KW-1133">Transmembrane helix</keyword>